<dbReference type="Pfam" id="PF03454">
    <property type="entry name" value="MoeA_C"/>
    <property type="match status" value="1"/>
</dbReference>
<dbReference type="PANTHER" id="PTHR10192:SF5">
    <property type="entry name" value="GEPHYRIN"/>
    <property type="match status" value="1"/>
</dbReference>
<dbReference type="CDD" id="cd00887">
    <property type="entry name" value="MoeA"/>
    <property type="match status" value="1"/>
</dbReference>
<evidence type="ECO:0000256" key="11">
    <source>
        <dbReference type="RuleBase" id="RU365090"/>
    </source>
</evidence>
<dbReference type="NCBIfam" id="TIGR00177">
    <property type="entry name" value="molyb_syn"/>
    <property type="match status" value="1"/>
</dbReference>
<dbReference type="InterPro" id="IPR001453">
    <property type="entry name" value="MoaB/Mog_dom"/>
</dbReference>
<evidence type="ECO:0000256" key="5">
    <source>
        <dbReference type="ARBA" id="ARBA00022505"/>
    </source>
</evidence>
<evidence type="ECO:0000256" key="10">
    <source>
        <dbReference type="ARBA" id="ARBA00047317"/>
    </source>
</evidence>
<evidence type="ECO:0000256" key="2">
    <source>
        <dbReference type="ARBA" id="ARBA00002901"/>
    </source>
</evidence>
<evidence type="ECO:0000313" key="13">
    <source>
        <dbReference type="EMBL" id="RHD57520.1"/>
    </source>
</evidence>
<dbReference type="InterPro" id="IPR038987">
    <property type="entry name" value="MoeA-like"/>
</dbReference>
<dbReference type="InterPro" id="IPR036135">
    <property type="entry name" value="MoeA_linker/N_sf"/>
</dbReference>
<dbReference type="Gene3D" id="3.40.980.10">
    <property type="entry name" value="MoaB/Mog-like domain"/>
    <property type="match status" value="1"/>
</dbReference>
<comment type="cofactor">
    <cofactor evidence="1 11">
        <name>Mg(2+)</name>
        <dbReference type="ChEBI" id="CHEBI:18420"/>
    </cofactor>
</comment>
<comment type="similarity">
    <text evidence="4 11">Belongs to the MoeA family.</text>
</comment>
<dbReference type="SUPFAM" id="SSF53218">
    <property type="entry name" value="Molybdenum cofactor biosynthesis proteins"/>
    <property type="match status" value="1"/>
</dbReference>
<keyword evidence="6 11" id="KW-0808">Transferase</keyword>
<dbReference type="InterPro" id="IPR005111">
    <property type="entry name" value="MoeA_C_domain_IV"/>
</dbReference>
<dbReference type="Pfam" id="PF00994">
    <property type="entry name" value="MoCF_biosynth"/>
    <property type="match status" value="1"/>
</dbReference>
<dbReference type="NCBIfam" id="NF045515">
    <property type="entry name" value="Glp_gephyrin"/>
    <property type="match status" value="1"/>
</dbReference>
<dbReference type="EC" id="2.10.1.1" evidence="11"/>
<keyword evidence="9 11" id="KW-0501">Molybdenum cofactor biosynthesis</keyword>
<accession>A0A414FZZ0</accession>
<dbReference type="AlphaFoldDB" id="A0A414FZZ0"/>
<name>A0A414FZZ0_9ACTN</name>
<dbReference type="SUPFAM" id="SSF63882">
    <property type="entry name" value="MoeA N-terminal region -like"/>
    <property type="match status" value="1"/>
</dbReference>
<feature type="domain" description="MoaB/Mog" evidence="12">
    <location>
        <begin position="195"/>
        <end position="332"/>
    </location>
</feature>
<comment type="caution">
    <text evidence="13">The sequence shown here is derived from an EMBL/GenBank/DDBJ whole genome shotgun (WGS) entry which is preliminary data.</text>
</comment>
<evidence type="ECO:0000256" key="3">
    <source>
        <dbReference type="ARBA" id="ARBA00005046"/>
    </source>
</evidence>
<dbReference type="FunFam" id="2.170.190.11:FF:000001">
    <property type="entry name" value="Molybdopterin molybdenumtransferase"/>
    <property type="match status" value="1"/>
</dbReference>
<organism evidence="13 14">
    <name type="scientific">Collinsella intestinalis</name>
    <dbReference type="NCBI Taxonomy" id="147207"/>
    <lineage>
        <taxon>Bacteria</taxon>
        <taxon>Bacillati</taxon>
        <taxon>Actinomycetota</taxon>
        <taxon>Coriobacteriia</taxon>
        <taxon>Coriobacteriales</taxon>
        <taxon>Coriobacteriaceae</taxon>
        <taxon>Collinsella</taxon>
    </lineage>
</organism>
<evidence type="ECO:0000256" key="8">
    <source>
        <dbReference type="ARBA" id="ARBA00022842"/>
    </source>
</evidence>
<evidence type="ECO:0000256" key="4">
    <source>
        <dbReference type="ARBA" id="ARBA00010763"/>
    </source>
</evidence>
<dbReference type="FunFam" id="3.40.980.10:FF:000004">
    <property type="entry name" value="Molybdopterin molybdenumtransferase"/>
    <property type="match status" value="1"/>
</dbReference>
<dbReference type="InterPro" id="IPR036425">
    <property type="entry name" value="MoaB/Mog-like_dom_sf"/>
</dbReference>
<comment type="pathway">
    <text evidence="3 11">Cofactor biosynthesis; molybdopterin biosynthesis.</text>
</comment>
<dbReference type="SMART" id="SM00852">
    <property type="entry name" value="MoCF_biosynth"/>
    <property type="match status" value="1"/>
</dbReference>
<gene>
    <name evidence="13" type="ORF">DW787_01385</name>
</gene>
<dbReference type="Gene3D" id="3.90.105.10">
    <property type="entry name" value="Molybdopterin biosynthesis moea protein, domain 2"/>
    <property type="match status" value="1"/>
</dbReference>
<dbReference type="Pfam" id="PF03453">
    <property type="entry name" value="MoeA_N"/>
    <property type="match status" value="1"/>
</dbReference>
<dbReference type="Gene3D" id="2.170.190.11">
    <property type="entry name" value="Molybdopterin biosynthesis moea protein, domain 3"/>
    <property type="match status" value="1"/>
</dbReference>
<dbReference type="RefSeq" id="WP_118271306.1">
    <property type="nucleotide sequence ID" value="NZ_QSJI01000001.1"/>
</dbReference>
<dbReference type="GO" id="GO:0005829">
    <property type="term" value="C:cytosol"/>
    <property type="evidence" value="ECO:0007669"/>
    <property type="project" value="TreeGrafter"/>
</dbReference>
<keyword evidence="5 11" id="KW-0500">Molybdenum</keyword>
<evidence type="ECO:0000256" key="6">
    <source>
        <dbReference type="ARBA" id="ARBA00022679"/>
    </source>
</evidence>
<dbReference type="PANTHER" id="PTHR10192">
    <property type="entry name" value="MOLYBDOPTERIN BIOSYNTHESIS PROTEIN"/>
    <property type="match status" value="1"/>
</dbReference>
<comment type="catalytic activity">
    <reaction evidence="10">
        <text>adenylyl-molybdopterin + molybdate = Mo-molybdopterin + AMP + H(+)</text>
        <dbReference type="Rhea" id="RHEA:35047"/>
        <dbReference type="ChEBI" id="CHEBI:15378"/>
        <dbReference type="ChEBI" id="CHEBI:36264"/>
        <dbReference type="ChEBI" id="CHEBI:62727"/>
        <dbReference type="ChEBI" id="CHEBI:71302"/>
        <dbReference type="ChEBI" id="CHEBI:456215"/>
        <dbReference type="EC" id="2.10.1.1"/>
    </reaction>
</comment>
<evidence type="ECO:0000256" key="7">
    <source>
        <dbReference type="ARBA" id="ARBA00022723"/>
    </source>
</evidence>
<evidence type="ECO:0000256" key="1">
    <source>
        <dbReference type="ARBA" id="ARBA00001946"/>
    </source>
</evidence>
<dbReference type="Gene3D" id="2.40.340.10">
    <property type="entry name" value="MoeA, C-terminal, domain IV"/>
    <property type="match status" value="1"/>
</dbReference>
<dbReference type="InterPro" id="IPR036688">
    <property type="entry name" value="MoeA_C_domain_IV_sf"/>
</dbReference>
<comment type="function">
    <text evidence="2 11">Catalyzes the insertion of molybdate into adenylated molybdopterin with the concomitant release of AMP.</text>
</comment>
<reference evidence="13 14" key="1">
    <citation type="submission" date="2018-08" db="EMBL/GenBank/DDBJ databases">
        <title>A genome reference for cultivated species of the human gut microbiota.</title>
        <authorList>
            <person name="Zou Y."/>
            <person name="Xue W."/>
            <person name="Luo G."/>
        </authorList>
    </citation>
    <scope>NUCLEOTIDE SEQUENCE [LARGE SCALE GENOMIC DNA]</scope>
    <source>
        <strain evidence="13 14">AM30-5LB</strain>
    </source>
</reference>
<evidence type="ECO:0000259" key="12">
    <source>
        <dbReference type="SMART" id="SM00852"/>
    </source>
</evidence>
<evidence type="ECO:0000256" key="9">
    <source>
        <dbReference type="ARBA" id="ARBA00023150"/>
    </source>
</evidence>
<dbReference type="GO" id="GO:0006777">
    <property type="term" value="P:Mo-molybdopterin cofactor biosynthetic process"/>
    <property type="evidence" value="ECO:0007669"/>
    <property type="project" value="UniProtKB-UniRule"/>
</dbReference>
<dbReference type="UniPathway" id="UPA00344"/>
<dbReference type="InterPro" id="IPR005110">
    <property type="entry name" value="MoeA_linker/N"/>
</dbReference>
<dbReference type="Proteomes" id="UP000286050">
    <property type="component" value="Unassembled WGS sequence"/>
</dbReference>
<proteinExistence type="inferred from homology"/>
<keyword evidence="8 11" id="KW-0460">Magnesium</keyword>
<dbReference type="EMBL" id="QSJI01000001">
    <property type="protein sequence ID" value="RHD57520.1"/>
    <property type="molecule type" value="Genomic_DNA"/>
</dbReference>
<dbReference type="SUPFAM" id="SSF63867">
    <property type="entry name" value="MoeA C-terminal domain-like"/>
    <property type="match status" value="1"/>
</dbReference>
<sequence>MARGKNPDANMIPVEEARRIVLGCMRSTEVREVPAWQAAGLPLAADIETDIDLAPFANSAMDGYALHAEDLAAATADGPVVLDVVGHEAAGHVFEGEVGHGQTVRIMTGAPVPEGLDGVVKYEVVEVLEGDGNEGSRVSFTAPAKPGENIRAAGLEARAGDVVMAAGEVVTPAGAGLLANAGHAFVPVHRAPRVGIISLGTELVDAGAVPARGQIRDVNGPALMASAREAGAEPVFYGIAPDDEERICELVRRAASECDAVVTSGGASAGDYDYVTALIEREGEVLFDRVSIKPGKAVTFGLLGETPFFGLSGNPAGAFVGFELFVRPALRKMMGHTELARPVQEARATHGIKKRPGRAAYNRARVERAGADDELEVMQAPTQNSALLVDLHRGNCLVMLDEDAGRVEAGETVAVLRYDVPEGTVL</sequence>
<evidence type="ECO:0000313" key="14">
    <source>
        <dbReference type="Proteomes" id="UP000286050"/>
    </source>
</evidence>
<dbReference type="GO" id="GO:0046872">
    <property type="term" value="F:metal ion binding"/>
    <property type="evidence" value="ECO:0007669"/>
    <property type="project" value="UniProtKB-UniRule"/>
</dbReference>
<protein>
    <recommendedName>
        <fullName evidence="11">Molybdopterin molybdenumtransferase</fullName>
        <ecNumber evidence="11">2.10.1.1</ecNumber>
    </recommendedName>
</protein>
<keyword evidence="7 11" id="KW-0479">Metal-binding</keyword>
<dbReference type="GO" id="GO:0061599">
    <property type="term" value="F:molybdopterin molybdotransferase activity"/>
    <property type="evidence" value="ECO:0007669"/>
    <property type="project" value="UniProtKB-UniRule"/>
</dbReference>